<evidence type="ECO:0000256" key="4">
    <source>
        <dbReference type="ARBA" id="ARBA00023027"/>
    </source>
</evidence>
<comment type="caution">
    <text evidence="6">Lacks conserved residue(s) required for the propagation of feature annotation.</text>
</comment>
<comment type="function">
    <text evidence="6">Involved in the regulation of the intracellular balance of NAD and NADP, and is a key enzyme in the biosynthesis of NADP. Catalyzes specifically the phosphorylation on 2'-hydroxyl of the adenosine moiety of NAD to yield NADP.</text>
</comment>
<dbReference type="Pfam" id="PF20143">
    <property type="entry name" value="NAD_kinase_C"/>
    <property type="match status" value="1"/>
</dbReference>
<feature type="binding site" evidence="6">
    <location>
        <begin position="67"/>
        <end position="68"/>
    </location>
    <ligand>
        <name>NAD(+)</name>
        <dbReference type="ChEBI" id="CHEBI:57540"/>
    </ligand>
</feature>
<evidence type="ECO:0000256" key="6">
    <source>
        <dbReference type="HAMAP-Rule" id="MF_00361"/>
    </source>
</evidence>
<evidence type="ECO:0000256" key="3">
    <source>
        <dbReference type="ARBA" id="ARBA00022857"/>
    </source>
</evidence>
<name>A0A660SGQ4_UNCT6</name>
<feature type="binding site" evidence="6">
    <location>
        <begin position="136"/>
        <end position="137"/>
    </location>
    <ligand>
        <name>NAD(+)</name>
        <dbReference type="ChEBI" id="CHEBI:57540"/>
    </ligand>
</feature>
<protein>
    <recommendedName>
        <fullName evidence="6">NAD kinase</fullName>
        <ecNumber evidence="6">2.7.1.23</ecNumber>
    </recommendedName>
    <alternativeName>
        <fullName evidence="6">ATP-dependent NAD kinase</fullName>
    </alternativeName>
</protein>
<dbReference type="SUPFAM" id="SSF111331">
    <property type="entry name" value="NAD kinase/diacylglycerol kinase-like"/>
    <property type="match status" value="1"/>
</dbReference>
<dbReference type="Pfam" id="PF01513">
    <property type="entry name" value="NAD_kinase"/>
    <property type="match status" value="1"/>
</dbReference>
<keyword evidence="3 6" id="KW-0521">NADP</keyword>
<feature type="binding site" evidence="6">
    <location>
        <position position="164"/>
    </location>
    <ligand>
        <name>NAD(+)</name>
        <dbReference type="ChEBI" id="CHEBI:57540"/>
    </ligand>
</feature>
<comment type="similarity">
    <text evidence="6">Belongs to the NAD kinase family.</text>
</comment>
<comment type="subcellular location">
    <subcellularLocation>
        <location evidence="6">Cytoplasm</location>
    </subcellularLocation>
</comment>
<dbReference type="PANTHER" id="PTHR20275:SF0">
    <property type="entry name" value="NAD KINASE"/>
    <property type="match status" value="1"/>
</dbReference>
<keyword evidence="6" id="KW-0067">ATP-binding</keyword>
<dbReference type="GO" id="GO:0046872">
    <property type="term" value="F:metal ion binding"/>
    <property type="evidence" value="ECO:0007669"/>
    <property type="project" value="UniProtKB-UniRule"/>
</dbReference>
<dbReference type="HAMAP" id="MF_00361">
    <property type="entry name" value="NAD_kinase"/>
    <property type="match status" value="1"/>
</dbReference>
<feature type="binding site" evidence="6">
    <location>
        <position position="166"/>
    </location>
    <ligand>
        <name>NAD(+)</name>
        <dbReference type="ChEBI" id="CHEBI:57540"/>
    </ligand>
</feature>
<comment type="caution">
    <text evidence="7">The sequence shown here is derived from an EMBL/GenBank/DDBJ whole genome shotgun (WGS) entry which is preliminary data.</text>
</comment>
<proteinExistence type="inferred from homology"/>
<comment type="cofactor">
    <cofactor evidence="6">
        <name>a divalent metal cation</name>
        <dbReference type="ChEBI" id="CHEBI:60240"/>
    </cofactor>
</comment>
<feature type="binding site" evidence="6">
    <location>
        <position position="72"/>
    </location>
    <ligand>
        <name>NAD(+)</name>
        <dbReference type="ChEBI" id="CHEBI:57540"/>
    </ligand>
</feature>
<dbReference type="GO" id="GO:0003951">
    <property type="term" value="F:NAD+ kinase activity"/>
    <property type="evidence" value="ECO:0007669"/>
    <property type="project" value="UniProtKB-UniRule"/>
</dbReference>
<dbReference type="InterPro" id="IPR017438">
    <property type="entry name" value="ATP-NAD_kinase_N"/>
</dbReference>
<dbReference type="GO" id="GO:0005737">
    <property type="term" value="C:cytoplasm"/>
    <property type="evidence" value="ECO:0007669"/>
    <property type="project" value="UniProtKB-SubCell"/>
</dbReference>
<reference evidence="7 8" key="1">
    <citation type="submission" date="2018-06" db="EMBL/GenBank/DDBJ databases">
        <title>Extensive metabolic versatility and redundancy in microbially diverse, dynamic hydrothermal sediments.</title>
        <authorList>
            <person name="Dombrowski N."/>
            <person name="Teske A."/>
            <person name="Baker B.J."/>
        </authorList>
    </citation>
    <scope>NUCLEOTIDE SEQUENCE [LARGE SCALE GENOMIC DNA]</scope>
    <source>
        <strain evidence="7">B10_G13</strain>
    </source>
</reference>
<dbReference type="GO" id="GO:0019674">
    <property type="term" value="P:NAD+ metabolic process"/>
    <property type="evidence" value="ECO:0007669"/>
    <property type="project" value="InterPro"/>
</dbReference>
<dbReference type="EC" id="2.7.1.23" evidence="6"/>
<dbReference type="Proteomes" id="UP000271125">
    <property type="component" value="Unassembled WGS sequence"/>
</dbReference>
<dbReference type="Gene3D" id="3.40.50.10330">
    <property type="entry name" value="Probable inorganic polyphosphate/atp-NAD kinase, domain 1"/>
    <property type="match status" value="1"/>
</dbReference>
<dbReference type="InterPro" id="IPR002504">
    <property type="entry name" value="NADK"/>
</dbReference>
<evidence type="ECO:0000313" key="8">
    <source>
        <dbReference type="Proteomes" id="UP000271125"/>
    </source>
</evidence>
<dbReference type="PANTHER" id="PTHR20275">
    <property type="entry name" value="NAD KINASE"/>
    <property type="match status" value="1"/>
</dbReference>
<keyword evidence="4 6" id="KW-0520">NAD</keyword>
<evidence type="ECO:0000256" key="1">
    <source>
        <dbReference type="ARBA" id="ARBA00022679"/>
    </source>
</evidence>
<sequence>MNIGIIANTRKKESESVIRKIIDYTNKKGIIVFIPDYYKDLKDSNIKISPIKEIVKESDFIISVGGDGTFLKTSQFIKDSGKAIWGVNVGHLGFLASTNENEIIEMLEEILNNNYRVENRMILNGKFTDETYYCLNDIVIHMGSTLRIINLKLKLDGLDVAEFRSDGIIFSTPTGSTAYSLASGGPILIPTIDSIIITPISPHNLGHRPFIVSPDTNIEIKLESQHAIISFDGQLQRNLGLGDVVSIKKGEYSIKVIKSYKENYFDLLREKLDWGG</sequence>
<dbReference type="GO" id="GO:0006741">
    <property type="term" value="P:NADP+ biosynthetic process"/>
    <property type="evidence" value="ECO:0007669"/>
    <property type="project" value="UniProtKB-UniRule"/>
</dbReference>
<feature type="binding site" evidence="6">
    <location>
        <position position="234"/>
    </location>
    <ligand>
        <name>NAD(+)</name>
        <dbReference type="ChEBI" id="CHEBI:57540"/>
    </ligand>
</feature>
<feature type="binding site" evidence="6">
    <location>
        <position position="147"/>
    </location>
    <ligand>
        <name>NAD(+)</name>
        <dbReference type="ChEBI" id="CHEBI:57540"/>
    </ligand>
</feature>
<feature type="active site" description="Proton acceptor" evidence="6">
    <location>
        <position position="67"/>
    </location>
</feature>
<keyword evidence="2 6" id="KW-0418">Kinase</keyword>
<keyword evidence="6" id="KW-0547">Nucleotide-binding</keyword>
<evidence type="ECO:0000256" key="2">
    <source>
        <dbReference type="ARBA" id="ARBA00022777"/>
    </source>
</evidence>
<keyword evidence="6" id="KW-0963">Cytoplasm</keyword>
<dbReference type="InterPro" id="IPR017437">
    <property type="entry name" value="ATP-NAD_kinase_PpnK-typ_C"/>
</dbReference>
<dbReference type="GO" id="GO:0051287">
    <property type="term" value="F:NAD binding"/>
    <property type="evidence" value="ECO:0007669"/>
    <property type="project" value="UniProtKB-ARBA"/>
</dbReference>
<dbReference type="InterPro" id="IPR016064">
    <property type="entry name" value="NAD/diacylglycerol_kinase_sf"/>
</dbReference>
<evidence type="ECO:0000256" key="5">
    <source>
        <dbReference type="ARBA" id="ARBA00047925"/>
    </source>
</evidence>
<accession>A0A660SGQ4</accession>
<keyword evidence="1 6" id="KW-0808">Transferase</keyword>
<dbReference type="GO" id="GO:0005524">
    <property type="term" value="F:ATP binding"/>
    <property type="evidence" value="ECO:0007669"/>
    <property type="project" value="UniProtKB-KW"/>
</dbReference>
<organism evidence="7 8">
    <name type="scientific">candidate division TA06 bacterium</name>
    <dbReference type="NCBI Taxonomy" id="2250710"/>
    <lineage>
        <taxon>Bacteria</taxon>
        <taxon>Bacteria division TA06</taxon>
    </lineage>
</organism>
<gene>
    <name evidence="6" type="primary">nadK</name>
    <name evidence="7" type="ORF">DRP43_04005</name>
</gene>
<evidence type="ECO:0000313" key="7">
    <source>
        <dbReference type="EMBL" id="RKX69823.1"/>
    </source>
</evidence>
<dbReference type="EMBL" id="QNBD01000168">
    <property type="protein sequence ID" value="RKX69823.1"/>
    <property type="molecule type" value="Genomic_DNA"/>
</dbReference>
<dbReference type="Gene3D" id="2.60.200.30">
    <property type="entry name" value="Probable inorganic polyphosphate/atp-NAD kinase, domain 2"/>
    <property type="match status" value="1"/>
</dbReference>
<dbReference type="AlphaFoldDB" id="A0A660SGQ4"/>
<comment type="catalytic activity">
    <reaction evidence="5 6">
        <text>NAD(+) + ATP = ADP + NADP(+) + H(+)</text>
        <dbReference type="Rhea" id="RHEA:18629"/>
        <dbReference type="ChEBI" id="CHEBI:15378"/>
        <dbReference type="ChEBI" id="CHEBI:30616"/>
        <dbReference type="ChEBI" id="CHEBI:57540"/>
        <dbReference type="ChEBI" id="CHEBI:58349"/>
        <dbReference type="ChEBI" id="CHEBI:456216"/>
        <dbReference type="EC" id="2.7.1.23"/>
    </reaction>
</comment>